<accession>A0A7W3T3E9</accession>
<comment type="caution">
    <text evidence="1">The sequence shown here is derived from an EMBL/GenBank/DDBJ whole genome shotgun (WGS) entry which is preliminary data.</text>
</comment>
<sequence length="98" mass="10678">MSTWYEGPATMVVDGEEIAVTVRVDHHTEGSGWKSWSGTARFEPGDEPFAHRAFEANEPLPLYAEDGSESRIGVTGVDRSRGEVTFEGAGLPPNFHAE</sequence>
<reference evidence="2" key="1">
    <citation type="submission" date="2019-10" db="EMBL/GenBank/DDBJ databases">
        <title>Streptomyces sp. nov., a novel actinobacterium isolated from alkaline environment.</title>
        <authorList>
            <person name="Golinska P."/>
        </authorList>
    </citation>
    <scope>NUCLEOTIDE SEQUENCE [LARGE SCALE GENOMIC DNA]</scope>
    <source>
        <strain evidence="2">DSM 42108</strain>
    </source>
</reference>
<proteinExistence type="predicted"/>
<keyword evidence="2" id="KW-1185">Reference proteome</keyword>
<protein>
    <submittedName>
        <fullName evidence="1">DUF4873 domain-containing protein</fullName>
    </submittedName>
</protein>
<dbReference type="EMBL" id="VKHS01000184">
    <property type="protein sequence ID" value="MBB0229886.1"/>
    <property type="molecule type" value="Genomic_DNA"/>
</dbReference>
<gene>
    <name evidence="1" type="ORF">FOE67_10255</name>
</gene>
<name>A0A7W3T3E9_9ACTN</name>
<dbReference type="AlphaFoldDB" id="A0A7W3T3E9"/>
<evidence type="ECO:0000313" key="1">
    <source>
        <dbReference type="EMBL" id="MBB0229886.1"/>
    </source>
</evidence>
<dbReference type="Proteomes" id="UP000530234">
    <property type="component" value="Unassembled WGS sequence"/>
</dbReference>
<organism evidence="1 2">
    <name type="scientific">Streptomyces calidiresistens</name>
    <dbReference type="NCBI Taxonomy" id="1485586"/>
    <lineage>
        <taxon>Bacteria</taxon>
        <taxon>Bacillati</taxon>
        <taxon>Actinomycetota</taxon>
        <taxon>Actinomycetes</taxon>
        <taxon>Kitasatosporales</taxon>
        <taxon>Streptomycetaceae</taxon>
        <taxon>Streptomyces</taxon>
    </lineage>
</organism>
<dbReference type="RefSeq" id="WP_182662816.1">
    <property type="nucleotide sequence ID" value="NZ_VKHS01000184.1"/>
</dbReference>
<evidence type="ECO:0000313" key="2">
    <source>
        <dbReference type="Proteomes" id="UP000530234"/>
    </source>
</evidence>